<protein>
    <submittedName>
        <fullName evidence="1">Glycoside hydrolase</fullName>
    </submittedName>
</protein>
<evidence type="ECO:0000313" key="2">
    <source>
        <dbReference type="Proteomes" id="UP001174694"/>
    </source>
</evidence>
<dbReference type="CDD" id="cd11577">
    <property type="entry name" value="GH71"/>
    <property type="match status" value="1"/>
</dbReference>
<keyword evidence="1" id="KW-0378">Hydrolase</keyword>
<keyword evidence="2" id="KW-1185">Reference proteome</keyword>
<sequence>MSGRKVFAHYMVGLADGQSTMQWLSEVTTAQAAGIDGFALNISPSDSWTRTQLHRAYTAAESVAEFVMFLSFDMVAGAWTVQQIITLVNEFKTSPAQFCVNSLPFVSTFEGPDWSDNWCVVRNGTGGIFLVPDWSSIGPRGVGQRLAVLDGAFSWDAWPQANQGSMSVREDVAYRKALKGKKYMMGVSPYFYTNLKQWNKNWYSSSESLWYDRWMQVLEIMPDFVQLITWNDYGESSYICDTNPCHVVQGAEPYVEGFSHSAFRAVLPHLITAYKAGNSKGSVPVAQDCAIAWYRTTPANAGSDGGTIWGQGGTQSASRGATDTISVMTITNTAAVVTVGIGDSAQCFTLDRSRGPVAFLQVPFDGRTGEVSLQLNGNCVTGPSISDVCPPTGRVNFNCVSIQI</sequence>
<dbReference type="GO" id="GO:0051118">
    <property type="term" value="F:glucan endo-1,3-alpha-glucosidase activity"/>
    <property type="evidence" value="ECO:0007669"/>
    <property type="project" value="InterPro"/>
</dbReference>
<dbReference type="InterPro" id="IPR005197">
    <property type="entry name" value="Glyco_hydro_71"/>
</dbReference>
<name>A0AA38VDK2_9PEZI</name>
<proteinExistence type="predicted"/>
<organism evidence="1 2">
    <name type="scientific">Pleurostoma richardsiae</name>
    <dbReference type="NCBI Taxonomy" id="41990"/>
    <lineage>
        <taxon>Eukaryota</taxon>
        <taxon>Fungi</taxon>
        <taxon>Dikarya</taxon>
        <taxon>Ascomycota</taxon>
        <taxon>Pezizomycotina</taxon>
        <taxon>Sordariomycetes</taxon>
        <taxon>Sordariomycetidae</taxon>
        <taxon>Calosphaeriales</taxon>
        <taxon>Pleurostomataceae</taxon>
        <taxon>Pleurostoma</taxon>
    </lineage>
</organism>
<dbReference type="Gene3D" id="3.20.20.80">
    <property type="entry name" value="Glycosidases"/>
    <property type="match status" value="1"/>
</dbReference>
<dbReference type="Pfam" id="PF03659">
    <property type="entry name" value="Glyco_hydro_71"/>
    <property type="match status" value="1"/>
</dbReference>
<reference evidence="1" key="1">
    <citation type="submission" date="2022-07" db="EMBL/GenBank/DDBJ databases">
        <title>Fungi with potential for degradation of polypropylene.</title>
        <authorList>
            <person name="Gostincar C."/>
        </authorList>
    </citation>
    <scope>NUCLEOTIDE SEQUENCE</scope>
    <source>
        <strain evidence="1">EXF-13308</strain>
    </source>
</reference>
<accession>A0AA38VDK2</accession>
<comment type="caution">
    <text evidence="1">The sequence shown here is derived from an EMBL/GenBank/DDBJ whole genome shotgun (WGS) entry which is preliminary data.</text>
</comment>
<evidence type="ECO:0000313" key="1">
    <source>
        <dbReference type="EMBL" id="KAJ9142380.1"/>
    </source>
</evidence>
<dbReference type="AlphaFoldDB" id="A0AA38VDK2"/>
<gene>
    <name evidence="1" type="ORF">NKR23_g7158</name>
</gene>
<dbReference type="EMBL" id="JANBVO010000022">
    <property type="protein sequence ID" value="KAJ9142380.1"/>
    <property type="molecule type" value="Genomic_DNA"/>
</dbReference>
<dbReference type="Proteomes" id="UP001174694">
    <property type="component" value="Unassembled WGS sequence"/>
</dbReference>